<sequence length="66" mass="7151">MEHTSTHVDSPAHFVENAETIDAVPLERFTGTWVVVDVQDLPQRAEIGVGVLEERLAGVLDELGPG</sequence>
<reference evidence="1 2" key="1">
    <citation type="submission" date="2020-10" db="EMBL/GenBank/DDBJ databases">
        <title>Thermofilum lucidum 3507LT sp. nov. a novel member of Thermofilaceae family isolated from Chile hot spring, and proposal of description order Thermofilales.</title>
        <authorList>
            <person name="Zayulina K.S."/>
            <person name="Elcheninov A.G."/>
            <person name="Toshchakov S.V."/>
            <person name="Kublanov I.V."/>
        </authorList>
    </citation>
    <scope>NUCLEOTIDE SEQUENCE [LARGE SCALE GENOMIC DNA]</scope>
    <source>
        <strain evidence="1 2">3507LT</strain>
    </source>
</reference>
<dbReference type="RefSeq" id="WP_192818816.1">
    <property type="nucleotide sequence ID" value="NZ_CP062310.1"/>
</dbReference>
<dbReference type="GeneID" id="59150006"/>
<dbReference type="GO" id="GO:0019441">
    <property type="term" value="P:L-tryptophan catabolic process to kynurenine"/>
    <property type="evidence" value="ECO:0007669"/>
    <property type="project" value="InterPro"/>
</dbReference>
<gene>
    <name evidence="1" type="ORF">IG193_08880</name>
</gene>
<organism evidence="1 2">
    <name type="scientific">Infirmifilum lucidum</name>
    <dbReference type="NCBI Taxonomy" id="2776706"/>
    <lineage>
        <taxon>Archaea</taxon>
        <taxon>Thermoproteota</taxon>
        <taxon>Thermoprotei</taxon>
        <taxon>Thermofilales</taxon>
        <taxon>Thermofilaceae</taxon>
        <taxon>Infirmifilum</taxon>
    </lineage>
</organism>
<dbReference type="InterPro" id="IPR007325">
    <property type="entry name" value="KFase/CYL"/>
</dbReference>
<evidence type="ECO:0000313" key="1">
    <source>
        <dbReference type="EMBL" id="QOJ78844.1"/>
    </source>
</evidence>
<dbReference type="Pfam" id="PF04199">
    <property type="entry name" value="Cyclase"/>
    <property type="match status" value="1"/>
</dbReference>
<dbReference type="InParanoid" id="A0A7L9FIU8"/>
<dbReference type="Proteomes" id="UP000594121">
    <property type="component" value="Chromosome"/>
</dbReference>
<dbReference type="KEGG" id="thel:IG193_08880"/>
<proteinExistence type="predicted"/>
<dbReference type="GO" id="GO:0004061">
    <property type="term" value="F:arylformamidase activity"/>
    <property type="evidence" value="ECO:0007669"/>
    <property type="project" value="InterPro"/>
</dbReference>
<dbReference type="AlphaFoldDB" id="A0A7L9FIU8"/>
<accession>A0A7L9FIU8</accession>
<evidence type="ECO:0000313" key="2">
    <source>
        <dbReference type="Proteomes" id="UP000594121"/>
    </source>
</evidence>
<dbReference type="InterPro" id="IPR037175">
    <property type="entry name" value="KFase_sf"/>
</dbReference>
<dbReference type="EMBL" id="CP062310">
    <property type="protein sequence ID" value="QOJ78844.1"/>
    <property type="molecule type" value="Genomic_DNA"/>
</dbReference>
<dbReference type="SUPFAM" id="SSF102198">
    <property type="entry name" value="Putative cyclase"/>
    <property type="match status" value="1"/>
</dbReference>
<name>A0A7L9FIU8_9CREN</name>
<keyword evidence="2" id="KW-1185">Reference proteome</keyword>
<dbReference type="Gene3D" id="3.50.30.50">
    <property type="entry name" value="Putative cyclase"/>
    <property type="match status" value="1"/>
</dbReference>
<protein>
    <submittedName>
        <fullName evidence="1">Cyclase family protein</fullName>
    </submittedName>
</protein>